<dbReference type="PIRSF" id="PIRSF036893">
    <property type="entry name" value="Lipocalin_ApoD"/>
    <property type="match status" value="1"/>
</dbReference>
<reference evidence="5" key="1">
    <citation type="journal article" date="2019" name="Int. J. Syst. Evol. Microbiol.">
        <title>The Global Catalogue of Microorganisms (GCM) 10K type strain sequencing project: providing services to taxonomists for standard genome sequencing and annotation.</title>
        <authorList>
            <consortium name="The Broad Institute Genomics Platform"/>
            <consortium name="The Broad Institute Genome Sequencing Center for Infectious Disease"/>
            <person name="Wu L."/>
            <person name="Ma J."/>
        </authorList>
    </citation>
    <scope>NUCLEOTIDE SEQUENCE [LARGE SCALE GENOMIC DNA]</scope>
    <source>
        <strain evidence="5">TISTR 1906</strain>
    </source>
</reference>
<dbReference type="InterPro" id="IPR022271">
    <property type="entry name" value="Lipocalin_ApoD"/>
</dbReference>
<dbReference type="PROSITE" id="PS00213">
    <property type="entry name" value="LIPOCALIN"/>
    <property type="match status" value="1"/>
</dbReference>
<keyword evidence="2" id="KW-0732">Signal</keyword>
<comment type="caution">
    <text evidence="4">The sequence shown here is derived from an EMBL/GenBank/DDBJ whole genome shotgun (WGS) entry which is preliminary data.</text>
</comment>
<keyword evidence="2" id="KW-0449">Lipoprotein</keyword>
<keyword evidence="2" id="KW-0472">Membrane</keyword>
<feature type="domain" description="Lipocalin/cytosolic fatty-acid binding" evidence="3">
    <location>
        <begin position="43"/>
        <end position="181"/>
    </location>
</feature>
<dbReference type="Proteomes" id="UP001597463">
    <property type="component" value="Unassembled WGS sequence"/>
</dbReference>
<dbReference type="InterPro" id="IPR022272">
    <property type="entry name" value="Lipocalin_CS"/>
</dbReference>
<comment type="function">
    <text evidence="2">Involved in the storage or transport of lipids necessary for membrane maintenance under stressful conditions. Displays a binding preference for lysophospholipids.</text>
</comment>
<dbReference type="InterPro" id="IPR047202">
    <property type="entry name" value="Lipocalin_Blc-like_dom"/>
</dbReference>
<accession>A0ABW5URU9</accession>
<sequence>MRLPRSSFLRIATFAAIAAGTAIAVSGCAVSVPVGVKPVVGFDARRYMGTWYELARIDHRFEKGLTRTSAHYSLNDDGTVKVVNRGFDASRQEWRESEGRARFLGDPSIAALKVSFFGPFYGGYNVVSLDDGYQTALVVGSSPEYFWLLSRSKQIPADKLKALLEKAQDLGIDLRRVLLVEQE</sequence>
<dbReference type="PANTHER" id="PTHR10612">
    <property type="entry name" value="APOLIPOPROTEIN D"/>
    <property type="match status" value="1"/>
</dbReference>
<evidence type="ECO:0000313" key="4">
    <source>
        <dbReference type="EMBL" id="MFD2756168.1"/>
    </source>
</evidence>
<dbReference type="Pfam" id="PF08212">
    <property type="entry name" value="Lipocalin_2"/>
    <property type="match status" value="1"/>
</dbReference>
<dbReference type="EMBL" id="JBHUMV010000009">
    <property type="protein sequence ID" value="MFD2756168.1"/>
    <property type="molecule type" value="Genomic_DNA"/>
</dbReference>
<keyword evidence="5" id="KW-1185">Reference proteome</keyword>
<comment type="subunit">
    <text evidence="2">Homodimer.</text>
</comment>
<dbReference type="PROSITE" id="PS51257">
    <property type="entry name" value="PROKAR_LIPOPROTEIN"/>
    <property type="match status" value="1"/>
</dbReference>
<keyword evidence="2" id="KW-0998">Cell outer membrane</keyword>
<evidence type="ECO:0000256" key="1">
    <source>
        <dbReference type="ARBA" id="ARBA00006889"/>
    </source>
</evidence>
<dbReference type="PRINTS" id="PR01171">
    <property type="entry name" value="BCTLIPOCALIN"/>
</dbReference>
<evidence type="ECO:0000259" key="3">
    <source>
        <dbReference type="Pfam" id="PF08212"/>
    </source>
</evidence>
<keyword evidence="2" id="KW-0446">Lipid-binding</keyword>
<proteinExistence type="inferred from homology"/>
<dbReference type="PANTHER" id="PTHR10612:SF34">
    <property type="entry name" value="APOLIPOPROTEIN D"/>
    <property type="match status" value="1"/>
</dbReference>
<dbReference type="InterPro" id="IPR002446">
    <property type="entry name" value="Lipocalin_bac"/>
</dbReference>
<evidence type="ECO:0000256" key="2">
    <source>
        <dbReference type="PIRNR" id="PIRNR036893"/>
    </source>
</evidence>
<dbReference type="Gene3D" id="2.40.128.20">
    <property type="match status" value="1"/>
</dbReference>
<feature type="signal peptide" evidence="2">
    <location>
        <begin position="1"/>
        <end position="24"/>
    </location>
</feature>
<dbReference type="CDD" id="cd19438">
    <property type="entry name" value="lipocalin_Blc-like"/>
    <property type="match status" value="1"/>
</dbReference>
<gene>
    <name evidence="4" type="ORF">ACFSW6_19020</name>
</gene>
<name>A0ABW5URU9_9BURK</name>
<dbReference type="RefSeq" id="WP_083526761.1">
    <property type="nucleotide sequence ID" value="NZ_BCNT01000020.1"/>
</dbReference>
<comment type="similarity">
    <text evidence="1 2">Belongs to the calycin superfamily. Lipocalin family.</text>
</comment>
<dbReference type="SUPFAM" id="SSF50814">
    <property type="entry name" value="Lipocalins"/>
    <property type="match status" value="1"/>
</dbReference>
<comment type="subcellular location">
    <subcellularLocation>
        <location evidence="2">Cell outer membrane</location>
    </subcellularLocation>
</comment>
<dbReference type="InterPro" id="IPR012674">
    <property type="entry name" value="Calycin"/>
</dbReference>
<feature type="chain" id="PRO_5045014901" description="Outer membrane lipoprotein Blc" evidence="2">
    <location>
        <begin position="25"/>
        <end position="183"/>
    </location>
</feature>
<evidence type="ECO:0000313" key="5">
    <source>
        <dbReference type="Proteomes" id="UP001597463"/>
    </source>
</evidence>
<protein>
    <recommendedName>
        <fullName evidence="2">Outer membrane lipoprotein Blc</fullName>
    </recommendedName>
</protein>
<organism evidence="4 5">
    <name type="scientific">Comamonas terrae</name>
    <dbReference type="NCBI Taxonomy" id="673548"/>
    <lineage>
        <taxon>Bacteria</taxon>
        <taxon>Pseudomonadati</taxon>
        <taxon>Pseudomonadota</taxon>
        <taxon>Betaproteobacteria</taxon>
        <taxon>Burkholderiales</taxon>
        <taxon>Comamonadaceae</taxon>
        <taxon>Comamonas</taxon>
    </lineage>
</organism>
<dbReference type="InterPro" id="IPR000566">
    <property type="entry name" value="Lipocln_cytosolic_FA-bd_dom"/>
</dbReference>